<feature type="repeat" description="ANK" evidence="3">
    <location>
        <begin position="119"/>
        <end position="151"/>
    </location>
</feature>
<evidence type="ECO:0000256" key="3">
    <source>
        <dbReference type="PROSITE-ProRule" id="PRU00023"/>
    </source>
</evidence>
<dbReference type="STRING" id="6689.A0A3R7M2C4"/>
<name>A0A3R7M2C4_PENVA</name>
<feature type="non-terminal residue" evidence="4">
    <location>
        <position position="1"/>
    </location>
</feature>
<reference evidence="4 5" key="2">
    <citation type="submission" date="2019-01" db="EMBL/GenBank/DDBJ databases">
        <title>The decoding of complex shrimp genome reveals the adaptation for benthos swimmer, frequently molting mechanism and breeding impact on genome.</title>
        <authorList>
            <person name="Sun Y."/>
            <person name="Gao Y."/>
            <person name="Yu Y."/>
        </authorList>
    </citation>
    <scope>NUCLEOTIDE SEQUENCE [LARGE SCALE GENOMIC DNA]</scope>
    <source>
        <tissue evidence="4">Muscle</tissue>
    </source>
</reference>
<sequence length="215" mass="23578">RLLTQAARLTKGRHGAQRTRPLATRPVPHARSLTLNVLSGSSGASVNAQDVSGKSVLHTAVRQGSPMVGLLVDRGASVVCRDSKNGRTPIHIAAELGAKEILEMLLQKCPKGVDIKDGNRMTPLHFAAERGHHNCCQILLRHGASPLARNKLNETALHIAVRNCYKLTCEILLSHEHDLNKQRHNTDSRRSYALRLAKNSMPKRSCSSCWRGGRT</sequence>
<reference evidence="4 5" key="1">
    <citation type="submission" date="2018-04" db="EMBL/GenBank/DDBJ databases">
        <authorList>
            <person name="Zhang X."/>
            <person name="Yuan J."/>
            <person name="Li F."/>
            <person name="Xiang J."/>
        </authorList>
    </citation>
    <scope>NUCLEOTIDE SEQUENCE [LARGE SCALE GENOMIC DNA]</scope>
    <source>
        <tissue evidence="4">Muscle</tissue>
    </source>
</reference>
<dbReference type="AlphaFoldDB" id="A0A3R7M2C4"/>
<feature type="repeat" description="ANK" evidence="3">
    <location>
        <begin position="85"/>
        <end position="108"/>
    </location>
</feature>
<dbReference type="SUPFAM" id="SSF48403">
    <property type="entry name" value="Ankyrin repeat"/>
    <property type="match status" value="1"/>
</dbReference>
<organism evidence="4 5">
    <name type="scientific">Penaeus vannamei</name>
    <name type="common">Whiteleg shrimp</name>
    <name type="synonym">Litopenaeus vannamei</name>
    <dbReference type="NCBI Taxonomy" id="6689"/>
    <lineage>
        <taxon>Eukaryota</taxon>
        <taxon>Metazoa</taxon>
        <taxon>Ecdysozoa</taxon>
        <taxon>Arthropoda</taxon>
        <taxon>Crustacea</taxon>
        <taxon>Multicrustacea</taxon>
        <taxon>Malacostraca</taxon>
        <taxon>Eumalacostraca</taxon>
        <taxon>Eucarida</taxon>
        <taxon>Decapoda</taxon>
        <taxon>Dendrobranchiata</taxon>
        <taxon>Penaeoidea</taxon>
        <taxon>Penaeidae</taxon>
        <taxon>Penaeus</taxon>
    </lineage>
</organism>
<dbReference type="EMBL" id="QCYY01002509">
    <property type="protein sequence ID" value="ROT69857.1"/>
    <property type="molecule type" value="Genomic_DNA"/>
</dbReference>
<dbReference type="Proteomes" id="UP000283509">
    <property type="component" value="Unassembled WGS sequence"/>
</dbReference>
<keyword evidence="2 3" id="KW-0040">ANK repeat</keyword>
<comment type="caution">
    <text evidence="4">The sequence shown here is derived from an EMBL/GenBank/DDBJ whole genome shotgun (WGS) entry which is preliminary data.</text>
</comment>
<evidence type="ECO:0000313" key="5">
    <source>
        <dbReference type="Proteomes" id="UP000283509"/>
    </source>
</evidence>
<keyword evidence="5" id="KW-1185">Reference proteome</keyword>
<dbReference type="Gene3D" id="1.25.40.20">
    <property type="entry name" value="Ankyrin repeat-containing domain"/>
    <property type="match status" value="1"/>
</dbReference>
<dbReference type="Pfam" id="PF12796">
    <property type="entry name" value="Ank_2"/>
    <property type="match status" value="1"/>
</dbReference>
<evidence type="ECO:0000313" key="4">
    <source>
        <dbReference type="EMBL" id="ROT69857.1"/>
    </source>
</evidence>
<dbReference type="PRINTS" id="PR01415">
    <property type="entry name" value="ANKYRIN"/>
</dbReference>
<gene>
    <name evidence="4" type="ORF">C7M84_011903</name>
</gene>
<accession>A0A3R7M2C4</accession>
<dbReference type="PANTHER" id="PTHR24198:SF165">
    <property type="entry name" value="ANKYRIN REPEAT-CONTAINING PROTEIN-RELATED"/>
    <property type="match status" value="1"/>
</dbReference>
<evidence type="ECO:0000256" key="1">
    <source>
        <dbReference type="ARBA" id="ARBA00022737"/>
    </source>
</evidence>
<protein>
    <submittedName>
        <fullName evidence="4">Ankyrin repeat protein</fullName>
    </submittedName>
</protein>
<dbReference type="InterPro" id="IPR036770">
    <property type="entry name" value="Ankyrin_rpt-contain_sf"/>
</dbReference>
<dbReference type="PROSITE" id="PS50297">
    <property type="entry name" value="ANK_REP_REGION"/>
    <property type="match status" value="2"/>
</dbReference>
<proteinExistence type="predicted"/>
<dbReference type="InterPro" id="IPR002110">
    <property type="entry name" value="Ankyrin_rpt"/>
</dbReference>
<dbReference type="OrthoDB" id="6364028at2759"/>
<dbReference type="PANTHER" id="PTHR24198">
    <property type="entry name" value="ANKYRIN REPEAT AND PROTEIN KINASE DOMAIN-CONTAINING PROTEIN"/>
    <property type="match status" value="1"/>
</dbReference>
<dbReference type="SMART" id="SM00248">
    <property type="entry name" value="ANK"/>
    <property type="match status" value="4"/>
</dbReference>
<keyword evidence="1" id="KW-0677">Repeat</keyword>
<evidence type="ECO:0000256" key="2">
    <source>
        <dbReference type="ARBA" id="ARBA00023043"/>
    </source>
</evidence>
<dbReference type="PROSITE" id="PS50088">
    <property type="entry name" value="ANK_REPEAT"/>
    <property type="match status" value="2"/>
</dbReference>